<proteinExistence type="predicted"/>
<sequence>MGGCKPIAPNCWAVSPALACYLGLRWRAFADDWLRLLRRRGAWLLFPSLLYVYQLVKGGDPAIPWLPYFSKLPVSALQGGYAMLFLFAAFPLLPILRPPSVIRLFASLPLSGRQHRIGDALLALAACMPLPALLLAMALASWLCGGRVDDAALGGIGWLGVGGTMMASSIMWLWLQWQLARGGTRYRPPLFRMPVVLTLPLNVTLAALPAGQRRLLQGVPWVMLGYLASVPFRYHPIAAMLAFSLMQFFTRMWQLRLHAAERRIKRSLGHWPIAGLSTGVAVLAFLPYLAFHAFFVMTIWAAQPVNPQPLLWLCLAAPLQCLLCHALRDIAPERAIFPLGFGWAACLAIVSELTG</sequence>
<keyword evidence="1" id="KW-0472">Membrane</keyword>
<feature type="transmembrane region" description="Helical" evidence="1">
    <location>
        <begin position="195"/>
        <end position="212"/>
    </location>
</feature>
<keyword evidence="3" id="KW-1185">Reference proteome</keyword>
<feature type="transmembrane region" description="Helical" evidence="1">
    <location>
        <begin position="76"/>
        <end position="96"/>
    </location>
</feature>
<reference evidence="2" key="2">
    <citation type="submission" date="2020-09" db="EMBL/GenBank/DDBJ databases">
        <authorList>
            <person name="Sun Q."/>
            <person name="Kim S."/>
        </authorList>
    </citation>
    <scope>NUCLEOTIDE SEQUENCE</scope>
    <source>
        <strain evidence="2">KCTC 32182</strain>
    </source>
</reference>
<feature type="transmembrane region" description="Helical" evidence="1">
    <location>
        <begin position="117"/>
        <end position="143"/>
    </location>
</feature>
<dbReference type="EMBL" id="BMYX01000011">
    <property type="protein sequence ID" value="GGY17455.1"/>
    <property type="molecule type" value="Genomic_DNA"/>
</dbReference>
<evidence type="ECO:0000313" key="3">
    <source>
        <dbReference type="Proteomes" id="UP000645257"/>
    </source>
</evidence>
<dbReference type="Proteomes" id="UP000645257">
    <property type="component" value="Unassembled WGS sequence"/>
</dbReference>
<keyword evidence="1" id="KW-0812">Transmembrane</keyword>
<feature type="transmembrane region" description="Helical" evidence="1">
    <location>
        <begin position="6"/>
        <end position="24"/>
    </location>
</feature>
<protein>
    <submittedName>
        <fullName evidence="2">Uncharacterized protein</fullName>
    </submittedName>
</protein>
<keyword evidence="1" id="KW-1133">Transmembrane helix</keyword>
<dbReference type="AlphaFoldDB" id="A0A918P4R8"/>
<reference evidence="2" key="1">
    <citation type="journal article" date="2014" name="Int. J. Syst. Evol. Microbiol.">
        <title>Complete genome sequence of Corynebacterium casei LMG S-19264T (=DSM 44701T), isolated from a smear-ripened cheese.</title>
        <authorList>
            <consortium name="US DOE Joint Genome Institute (JGI-PGF)"/>
            <person name="Walter F."/>
            <person name="Albersmeier A."/>
            <person name="Kalinowski J."/>
            <person name="Ruckert C."/>
        </authorList>
    </citation>
    <scope>NUCLEOTIDE SEQUENCE</scope>
    <source>
        <strain evidence="2">KCTC 32182</strain>
    </source>
</reference>
<feature type="transmembrane region" description="Helical" evidence="1">
    <location>
        <begin position="155"/>
        <end position="175"/>
    </location>
</feature>
<evidence type="ECO:0000256" key="1">
    <source>
        <dbReference type="SAM" id="Phobius"/>
    </source>
</evidence>
<comment type="caution">
    <text evidence="2">The sequence shown here is derived from an EMBL/GenBank/DDBJ whole genome shotgun (WGS) entry which is preliminary data.</text>
</comment>
<evidence type="ECO:0000313" key="2">
    <source>
        <dbReference type="EMBL" id="GGY17455.1"/>
    </source>
</evidence>
<gene>
    <name evidence="2" type="ORF">GCM10011289_21130</name>
</gene>
<name>A0A918P4R8_9NEIS</name>
<dbReference type="RefSeq" id="WP_189534090.1">
    <property type="nucleotide sequence ID" value="NZ_BMYX01000011.1"/>
</dbReference>
<accession>A0A918P4R8</accession>
<feature type="transmembrane region" description="Helical" evidence="1">
    <location>
        <begin position="232"/>
        <end position="250"/>
    </location>
</feature>
<feature type="transmembrane region" description="Helical" evidence="1">
    <location>
        <begin position="271"/>
        <end position="290"/>
    </location>
</feature>
<organism evidence="2 3">
    <name type="scientific">Paludibacterium paludis</name>
    <dbReference type="NCBI Taxonomy" id="1225769"/>
    <lineage>
        <taxon>Bacteria</taxon>
        <taxon>Pseudomonadati</taxon>
        <taxon>Pseudomonadota</taxon>
        <taxon>Betaproteobacteria</taxon>
        <taxon>Neisseriales</taxon>
        <taxon>Chromobacteriaceae</taxon>
        <taxon>Paludibacterium</taxon>
    </lineage>
</organism>